<gene>
    <name evidence="1" type="ORF">JR316_0005460</name>
</gene>
<protein>
    <submittedName>
        <fullName evidence="1">Uncharacterized protein</fullName>
    </submittedName>
</protein>
<dbReference type="EMBL" id="JAFIQS020000004">
    <property type="protein sequence ID" value="KAH9483354.1"/>
    <property type="molecule type" value="Genomic_DNA"/>
</dbReference>
<evidence type="ECO:0000313" key="2">
    <source>
        <dbReference type="Proteomes" id="UP000664032"/>
    </source>
</evidence>
<dbReference type="Proteomes" id="UP000664032">
    <property type="component" value="Unassembled WGS sequence"/>
</dbReference>
<keyword evidence="2" id="KW-1185">Reference proteome</keyword>
<name>A0ACB8H6A1_PSICU</name>
<comment type="caution">
    <text evidence="1">The sequence shown here is derived from an EMBL/GenBank/DDBJ whole genome shotgun (WGS) entry which is preliminary data.</text>
</comment>
<evidence type="ECO:0000313" key="1">
    <source>
        <dbReference type="EMBL" id="KAH9483354.1"/>
    </source>
</evidence>
<proteinExistence type="predicted"/>
<organism evidence="1 2">
    <name type="scientific">Psilocybe cubensis</name>
    <name type="common">Psychedelic mushroom</name>
    <name type="synonym">Stropharia cubensis</name>
    <dbReference type="NCBI Taxonomy" id="181762"/>
    <lineage>
        <taxon>Eukaryota</taxon>
        <taxon>Fungi</taxon>
        <taxon>Dikarya</taxon>
        <taxon>Basidiomycota</taxon>
        <taxon>Agaricomycotina</taxon>
        <taxon>Agaricomycetes</taxon>
        <taxon>Agaricomycetidae</taxon>
        <taxon>Agaricales</taxon>
        <taxon>Agaricineae</taxon>
        <taxon>Strophariaceae</taxon>
        <taxon>Psilocybe</taxon>
    </lineage>
</organism>
<accession>A0ACB8H6A1</accession>
<sequence>MSEKVWTATTILRLPEEVDESLVNKRQGEEIAGKKCSASMLESSSNLDISGGTFVASAGDYVHHEHKNTFIVMPPQAIEPCNSSESYIKSLEKRLMDAEAFLSLIAESNALGMSNTLKPEALSSSLNSRQGKSAPDYGVAYIQKSITQSELEQNSTVKESHPFDTFSPKQFLDGLKTAWESYVHPEGDIHYSTNPLHPSHWVNRDQDDTICTFPILTCAQDGFSSFEESFGNLSMDENLSPPSFGNSDEENWKAWRDSWSAWHAYWTAVYASWTSWTSWIQWTWTPPTFIAWKPFW</sequence>
<reference evidence="1" key="1">
    <citation type="submission" date="2021-10" db="EMBL/GenBank/DDBJ databases">
        <title>Psilocybe cubensis genome.</title>
        <authorList>
            <person name="Mckernan K.J."/>
            <person name="Crawford S."/>
            <person name="Trippe A."/>
            <person name="Kane L.T."/>
            <person name="Mclaughlin S."/>
        </authorList>
    </citation>
    <scope>NUCLEOTIDE SEQUENCE</scope>
    <source>
        <strain evidence="1">MGC-MH-2018</strain>
    </source>
</reference>